<keyword evidence="7 8" id="KW-0472">Membrane</keyword>
<reference evidence="10 11" key="1">
    <citation type="submission" date="2017-12" db="EMBL/GenBank/DDBJ databases">
        <title>Hemimetabolous genomes reveal molecular basis of termite eusociality.</title>
        <authorList>
            <person name="Harrison M.C."/>
            <person name="Jongepier E."/>
            <person name="Robertson H.M."/>
            <person name="Arning N."/>
            <person name="Bitard-Feildel T."/>
            <person name="Chao H."/>
            <person name="Childers C.P."/>
            <person name="Dinh H."/>
            <person name="Doddapaneni H."/>
            <person name="Dugan S."/>
            <person name="Gowin J."/>
            <person name="Greiner C."/>
            <person name="Han Y."/>
            <person name="Hu H."/>
            <person name="Hughes D.S.T."/>
            <person name="Huylmans A.-K."/>
            <person name="Kemena C."/>
            <person name="Kremer L.P.M."/>
            <person name="Lee S.L."/>
            <person name="Lopez-Ezquerra A."/>
            <person name="Mallet L."/>
            <person name="Monroy-Kuhn J.M."/>
            <person name="Moser A."/>
            <person name="Murali S.C."/>
            <person name="Muzny D.M."/>
            <person name="Otani S."/>
            <person name="Piulachs M.-D."/>
            <person name="Poelchau M."/>
            <person name="Qu J."/>
            <person name="Schaub F."/>
            <person name="Wada-Katsumata A."/>
            <person name="Worley K.C."/>
            <person name="Xie Q."/>
            <person name="Ylla G."/>
            <person name="Poulsen M."/>
            <person name="Gibbs R.A."/>
            <person name="Schal C."/>
            <person name="Richards S."/>
            <person name="Belles X."/>
            <person name="Korb J."/>
            <person name="Bornberg-Bauer E."/>
        </authorList>
    </citation>
    <scope>NUCLEOTIDE SEQUENCE [LARGE SCALE GENOMIC DNA]</scope>
    <source>
        <tissue evidence="10">Whole body</tissue>
    </source>
</reference>
<feature type="domain" description="Major facilitator superfamily (MFS) profile" evidence="9">
    <location>
        <begin position="1"/>
        <end position="386"/>
    </location>
</feature>
<feature type="transmembrane region" description="Helical" evidence="8">
    <location>
        <begin position="281"/>
        <end position="301"/>
    </location>
</feature>
<keyword evidence="5 8" id="KW-0812">Transmembrane</keyword>
<comment type="caution">
    <text evidence="10">The sequence shown here is derived from an EMBL/GenBank/DDBJ whole genome shotgun (WGS) entry which is preliminary data.</text>
</comment>
<name>A0A2J7RI38_9NEOP</name>
<keyword evidence="4" id="KW-0762">Sugar transport</keyword>
<dbReference type="InterPro" id="IPR050549">
    <property type="entry name" value="MFS_Trehalose_Transporter"/>
</dbReference>
<accession>A0A2J7RI38</accession>
<dbReference type="STRING" id="105785.A0A2J7RI38"/>
<dbReference type="Proteomes" id="UP000235965">
    <property type="component" value="Unassembled WGS sequence"/>
</dbReference>
<evidence type="ECO:0000256" key="4">
    <source>
        <dbReference type="ARBA" id="ARBA00022597"/>
    </source>
</evidence>
<organism evidence="10 11">
    <name type="scientific">Cryptotermes secundus</name>
    <dbReference type="NCBI Taxonomy" id="105785"/>
    <lineage>
        <taxon>Eukaryota</taxon>
        <taxon>Metazoa</taxon>
        <taxon>Ecdysozoa</taxon>
        <taxon>Arthropoda</taxon>
        <taxon>Hexapoda</taxon>
        <taxon>Insecta</taxon>
        <taxon>Pterygota</taxon>
        <taxon>Neoptera</taxon>
        <taxon>Polyneoptera</taxon>
        <taxon>Dictyoptera</taxon>
        <taxon>Blattodea</taxon>
        <taxon>Blattoidea</taxon>
        <taxon>Termitoidae</taxon>
        <taxon>Kalotermitidae</taxon>
        <taxon>Cryptotermitinae</taxon>
        <taxon>Cryptotermes</taxon>
    </lineage>
</organism>
<dbReference type="InterPro" id="IPR005828">
    <property type="entry name" value="MFS_sugar_transport-like"/>
</dbReference>
<evidence type="ECO:0000256" key="7">
    <source>
        <dbReference type="ARBA" id="ARBA00023136"/>
    </source>
</evidence>
<proteinExistence type="predicted"/>
<feature type="transmembrane region" description="Helical" evidence="8">
    <location>
        <begin position="76"/>
        <end position="96"/>
    </location>
</feature>
<evidence type="ECO:0000256" key="1">
    <source>
        <dbReference type="ARBA" id="ARBA00004651"/>
    </source>
</evidence>
<evidence type="ECO:0000256" key="2">
    <source>
        <dbReference type="ARBA" id="ARBA00022448"/>
    </source>
</evidence>
<evidence type="ECO:0000256" key="3">
    <source>
        <dbReference type="ARBA" id="ARBA00022475"/>
    </source>
</evidence>
<keyword evidence="11" id="KW-1185">Reference proteome</keyword>
<gene>
    <name evidence="10" type="ORF">B7P43_G08174</name>
</gene>
<dbReference type="InterPro" id="IPR020846">
    <property type="entry name" value="MFS_dom"/>
</dbReference>
<dbReference type="FunFam" id="1.20.1250.20:FF:000218">
    <property type="entry name" value="facilitated trehalose transporter Tret1"/>
    <property type="match status" value="1"/>
</dbReference>
<dbReference type="EMBL" id="NEVH01003505">
    <property type="protein sequence ID" value="PNF40500.1"/>
    <property type="molecule type" value="Genomic_DNA"/>
</dbReference>
<keyword evidence="3" id="KW-1003">Cell membrane</keyword>
<dbReference type="GO" id="GO:0022857">
    <property type="term" value="F:transmembrane transporter activity"/>
    <property type="evidence" value="ECO:0007669"/>
    <property type="project" value="InterPro"/>
</dbReference>
<feature type="transmembrane region" description="Helical" evidence="8">
    <location>
        <begin position="241"/>
        <end position="261"/>
    </location>
</feature>
<feature type="transmembrane region" description="Helical" evidence="8">
    <location>
        <begin position="347"/>
        <end position="368"/>
    </location>
</feature>
<dbReference type="PROSITE" id="PS50850">
    <property type="entry name" value="MFS"/>
    <property type="match status" value="1"/>
</dbReference>
<sequence length="386" mass="41602">MCFSANFITLTYGVVPGWLSPTLPLLRSNATALGGHPVTQEQECWLASLPFLGAFLFSAAYSYVNQNLGRKAAGYLSALPAITAYMLIIFGDSIIYLLIARFIFGLCIAGVNIFTATYVSEISEDSIRGALGNFRGIAAGVGTITIHAVGSYFSVQNTGMVCLSNPVLFLFGYFWPPESPVFSLGKGRRAKALQAYSWLRGDTALAEAEMKKLEAVVNVNTTETQKVSVLDLMSVRGTRKALMIALVLSVVQQFSGMNVVYGHCKSIFEMSQSNLSPHISYIISGFVNLSGSLFSCFVSDLAGRRPILCTQIFQGVCLVGLGTYLFTDSVGIDVSAVSVTPILCVSLYSFCVIAGPANLLFVMMAEIFRPEARGLAMGLRVLRFGC</sequence>
<feature type="transmembrane region" description="Helical" evidence="8">
    <location>
        <begin position="45"/>
        <end position="64"/>
    </location>
</feature>
<feature type="transmembrane region" description="Helical" evidence="8">
    <location>
        <begin position="308"/>
        <end position="327"/>
    </location>
</feature>
<dbReference type="AlphaFoldDB" id="A0A2J7RI38"/>
<dbReference type="PANTHER" id="PTHR48021">
    <property type="match status" value="1"/>
</dbReference>
<keyword evidence="2" id="KW-0813">Transport</keyword>
<feature type="transmembrane region" description="Helical" evidence="8">
    <location>
        <begin position="132"/>
        <end position="152"/>
    </location>
</feature>
<evidence type="ECO:0000256" key="6">
    <source>
        <dbReference type="ARBA" id="ARBA00022989"/>
    </source>
</evidence>
<dbReference type="Gene3D" id="1.20.1250.20">
    <property type="entry name" value="MFS general substrate transporter like domains"/>
    <property type="match status" value="1"/>
</dbReference>
<evidence type="ECO:0000313" key="10">
    <source>
        <dbReference type="EMBL" id="PNF40500.1"/>
    </source>
</evidence>
<evidence type="ECO:0000256" key="8">
    <source>
        <dbReference type="SAM" id="Phobius"/>
    </source>
</evidence>
<dbReference type="PANTHER" id="PTHR48021:SF1">
    <property type="entry name" value="GH07001P-RELATED"/>
    <property type="match status" value="1"/>
</dbReference>
<comment type="subcellular location">
    <subcellularLocation>
        <location evidence="1">Cell membrane</location>
        <topology evidence="1">Multi-pass membrane protein</topology>
    </subcellularLocation>
</comment>
<evidence type="ECO:0000256" key="5">
    <source>
        <dbReference type="ARBA" id="ARBA00022692"/>
    </source>
</evidence>
<protein>
    <recommendedName>
        <fullName evidence="9">Major facilitator superfamily (MFS) profile domain-containing protein</fullName>
    </recommendedName>
</protein>
<evidence type="ECO:0000259" key="9">
    <source>
        <dbReference type="PROSITE" id="PS50850"/>
    </source>
</evidence>
<dbReference type="GO" id="GO:0005886">
    <property type="term" value="C:plasma membrane"/>
    <property type="evidence" value="ECO:0007669"/>
    <property type="project" value="UniProtKB-SubCell"/>
</dbReference>
<dbReference type="SUPFAM" id="SSF103473">
    <property type="entry name" value="MFS general substrate transporter"/>
    <property type="match status" value="1"/>
</dbReference>
<feature type="transmembrane region" description="Helical" evidence="8">
    <location>
        <begin position="102"/>
        <end position="120"/>
    </location>
</feature>
<dbReference type="InterPro" id="IPR036259">
    <property type="entry name" value="MFS_trans_sf"/>
</dbReference>
<evidence type="ECO:0000313" key="11">
    <source>
        <dbReference type="Proteomes" id="UP000235965"/>
    </source>
</evidence>
<dbReference type="InParanoid" id="A0A2J7RI38"/>
<dbReference type="Pfam" id="PF00083">
    <property type="entry name" value="Sugar_tr"/>
    <property type="match status" value="1"/>
</dbReference>
<keyword evidence="6 8" id="KW-1133">Transmembrane helix</keyword>